<comment type="caution">
    <text evidence="1">The sequence shown here is derived from an EMBL/GenBank/DDBJ whole genome shotgun (WGS) entry which is preliminary data.</text>
</comment>
<dbReference type="PANTHER" id="PTHR10000">
    <property type="entry name" value="PHOSPHOSERINE PHOSPHATASE"/>
    <property type="match status" value="1"/>
</dbReference>
<proteinExistence type="predicted"/>
<dbReference type="GO" id="GO:0016791">
    <property type="term" value="F:phosphatase activity"/>
    <property type="evidence" value="ECO:0007669"/>
    <property type="project" value="TreeGrafter"/>
</dbReference>
<dbReference type="GO" id="GO:0005829">
    <property type="term" value="C:cytosol"/>
    <property type="evidence" value="ECO:0007669"/>
    <property type="project" value="TreeGrafter"/>
</dbReference>
<dbReference type="NCBIfam" id="TIGR01484">
    <property type="entry name" value="HAD-SF-IIB"/>
    <property type="match status" value="1"/>
</dbReference>
<accession>A0A428N7K7</accession>
<dbReference type="GO" id="GO:0000287">
    <property type="term" value="F:magnesium ion binding"/>
    <property type="evidence" value="ECO:0007669"/>
    <property type="project" value="TreeGrafter"/>
</dbReference>
<dbReference type="Pfam" id="PF08282">
    <property type="entry name" value="Hydrolase_3"/>
    <property type="match status" value="1"/>
</dbReference>
<name>A0A428N7K7_9BACI</name>
<evidence type="ECO:0000313" key="2">
    <source>
        <dbReference type="Proteomes" id="UP000275076"/>
    </source>
</evidence>
<dbReference type="SUPFAM" id="SSF56784">
    <property type="entry name" value="HAD-like"/>
    <property type="match status" value="1"/>
</dbReference>
<sequence length="289" mass="32894">MARRRGGKNNMKYRLLAMSIDGVLLKTNDRISRETKEAIDFVRNKGVYSVLVTNRHFSSAKKIAKHLKMNHEMICHGGGLMAGLSGAPILETRMPAEMVYDAADCMERYPCRIQLESQDYEWENKYQQSKNVLGKIQFSLGEGLLQPKTYTDRISSSVYEKQLTALRLFGEFEEENDASRCRKELLEQIPGIIIEQNNTHLTVKKEEATKEYALSYLMSELGIQREETIYIGSGTADEPSLEMAGIGVAMGQSPEKVKQKADWITRSNDQNGVSYMVKEVFRKQMKVEV</sequence>
<evidence type="ECO:0000313" key="1">
    <source>
        <dbReference type="EMBL" id="RSL34357.1"/>
    </source>
</evidence>
<dbReference type="EMBL" id="RBVX01000003">
    <property type="protein sequence ID" value="RSL34357.1"/>
    <property type="molecule type" value="Genomic_DNA"/>
</dbReference>
<dbReference type="InterPro" id="IPR023214">
    <property type="entry name" value="HAD_sf"/>
</dbReference>
<dbReference type="Proteomes" id="UP000275076">
    <property type="component" value="Unassembled WGS sequence"/>
</dbReference>
<dbReference type="AlphaFoldDB" id="A0A428N7K7"/>
<dbReference type="PANTHER" id="PTHR10000:SF50">
    <property type="entry name" value="STRESS RESPONSE PROTEIN YHAX"/>
    <property type="match status" value="1"/>
</dbReference>
<dbReference type="InterPro" id="IPR006379">
    <property type="entry name" value="HAD-SF_hydro_IIB"/>
</dbReference>
<dbReference type="Gene3D" id="3.40.50.1000">
    <property type="entry name" value="HAD superfamily/HAD-like"/>
    <property type="match status" value="1"/>
</dbReference>
<protein>
    <submittedName>
        <fullName evidence="1">HAD family phosphatase</fullName>
    </submittedName>
</protein>
<keyword evidence="2" id="KW-1185">Reference proteome</keyword>
<organism evidence="1 2">
    <name type="scientific">Salibacterium salarium</name>
    <dbReference type="NCBI Taxonomy" id="284579"/>
    <lineage>
        <taxon>Bacteria</taxon>
        <taxon>Bacillati</taxon>
        <taxon>Bacillota</taxon>
        <taxon>Bacilli</taxon>
        <taxon>Bacillales</taxon>
        <taxon>Bacillaceae</taxon>
    </lineage>
</organism>
<dbReference type="Gene3D" id="3.30.1240.10">
    <property type="match status" value="1"/>
</dbReference>
<gene>
    <name evidence="1" type="ORF">D7Z54_04140</name>
</gene>
<dbReference type="OrthoDB" id="9790031at2"/>
<reference evidence="1 2" key="1">
    <citation type="submission" date="2018-10" db="EMBL/GenBank/DDBJ databases">
        <title>Draft genome sequence of Bacillus salarius IM0101, isolated from a hypersaline soil in Inner Mongolia, China.</title>
        <authorList>
            <person name="Yamprayoonswat W."/>
            <person name="Boonvisut S."/>
            <person name="Jumpathong W."/>
            <person name="Sittihan S."/>
            <person name="Ruangsuj P."/>
            <person name="Wanthongcharoen S."/>
            <person name="Thongpramul N."/>
            <person name="Pimmason S."/>
            <person name="Yu B."/>
            <person name="Yasawong M."/>
        </authorList>
    </citation>
    <scope>NUCLEOTIDE SEQUENCE [LARGE SCALE GENOMIC DNA]</scope>
    <source>
        <strain evidence="1 2">IM0101</strain>
    </source>
</reference>
<dbReference type="InterPro" id="IPR036412">
    <property type="entry name" value="HAD-like_sf"/>
</dbReference>